<dbReference type="Gene3D" id="3.40.1090.10">
    <property type="entry name" value="Cytosolic phospholipase A2 catalytic domain"/>
    <property type="match status" value="2"/>
</dbReference>
<evidence type="ECO:0000313" key="7">
    <source>
        <dbReference type="Proteomes" id="UP001595533"/>
    </source>
</evidence>
<dbReference type="PANTHER" id="PTHR14226">
    <property type="entry name" value="NEUROPATHY TARGET ESTERASE/SWISS CHEESE D.MELANOGASTER"/>
    <property type="match status" value="1"/>
</dbReference>
<feature type="short sequence motif" description="GXSXG" evidence="4">
    <location>
        <begin position="39"/>
        <end position="43"/>
    </location>
</feature>
<evidence type="ECO:0000256" key="3">
    <source>
        <dbReference type="ARBA" id="ARBA00023098"/>
    </source>
</evidence>
<dbReference type="EMBL" id="JBHRTS010000010">
    <property type="protein sequence ID" value="MFC3195860.1"/>
    <property type="molecule type" value="Genomic_DNA"/>
</dbReference>
<proteinExistence type="predicted"/>
<dbReference type="InterPro" id="IPR016035">
    <property type="entry name" value="Acyl_Trfase/lysoPLipase"/>
</dbReference>
<feature type="active site" description="Proton acceptor" evidence="4">
    <location>
        <position position="157"/>
    </location>
</feature>
<dbReference type="PANTHER" id="PTHR14226:SF76">
    <property type="entry name" value="NTE FAMILY PROTEIN RSSA"/>
    <property type="match status" value="1"/>
</dbReference>
<dbReference type="SUPFAM" id="SSF52151">
    <property type="entry name" value="FabD/lysophospholipase-like"/>
    <property type="match status" value="1"/>
</dbReference>
<dbReference type="PROSITE" id="PS51635">
    <property type="entry name" value="PNPLA"/>
    <property type="match status" value="1"/>
</dbReference>
<keyword evidence="3 4" id="KW-0443">Lipid metabolism</keyword>
<comment type="caution">
    <text evidence="6">The sequence shown here is derived from an EMBL/GenBank/DDBJ whole genome shotgun (WGS) entry which is preliminary data.</text>
</comment>
<dbReference type="Pfam" id="PF01734">
    <property type="entry name" value="Patatin"/>
    <property type="match status" value="1"/>
</dbReference>
<feature type="short sequence motif" description="DGA/G" evidence="4">
    <location>
        <begin position="157"/>
        <end position="159"/>
    </location>
</feature>
<protein>
    <submittedName>
        <fullName evidence="6">Patatin-like phospholipase family protein</fullName>
    </submittedName>
</protein>
<reference evidence="7" key="1">
    <citation type="journal article" date="2019" name="Int. J. Syst. Evol. Microbiol.">
        <title>The Global Catalogue of Microorganisms (GCM) 10K type strain sequencing project: providing services to taxonomists for standard genome sequencing and annotation.</title>
        <authorList>
            <consortium name="The Broad Institute Genomics Platform"/>
            <consortium name="The Broad Institute Genome Sequencing Center for Infectious Disease"/>
            <person name="Wu L."/>
            <person name="Ma J."/>
        </authorList>
    </citation>
    <scope>NUCLEOTIDE SEQUENCE [LARGE SCALE GENOMIC DNA]</scope>
    <source>
        <strain evidence="7">KCTC 42953</strain>
    </source>
</reference>
<keyword evidence="1 4" id="KW-0378">Hydrolase</keyword>
<gene>
    <name evidence="6" type="ORF">ACFODZ_16520</name>
</gene>
<name>A0ABV7JCL0_9GAMM</name>
<evidence type="ECO:0000256" key="1">
    <source>
        <dbReference type="ARBA" id="ARBA00022801"/>
    </source>
</evidence>
<keyword evidence="2 4" id="KW-0442">Lipid degradation</keyword>
<dbReference type="InterPro" id="IPR002641">
    <property type="entry name" value="PNPLA_dom"/>
</dbReference>
<comment type="caution">
    <text evidence="4">Lacks conserved residue(s) required for the propagation of feature annotation.</text>
</comment>
<dbReference type="InterPro" id="IPR050301">
    <property type="entry name" value="NTE"/>
</dbReference>
<accession>A0ABV7JCL0</accession>
<dbReference type="Proteomes" id="UP001595533">
    <property type="component" value="Unassembled WGS sequence"/>
</dbReference>
<feature type="domain" description="PNPLA" evidence="5">
    <location>
        <begin position="8"/>
        <end position="170"/>
    </location>
</feature>
<dbReference type="RefSeq" id="WP_077412968.1">
    <property type="nucleotide sequence ID" value="NZ_JBHRTS010000010.1"/>
</dbReference>
<keyword evidence="7" id="KW-1185">Reference proteome</keyword>
<evidence type="ECO:0000256" key="4">
    <source>
        <dbReference type="PROSITE-ProRule" id="PRU01161"/>
    </source>
</evidence>
<evidence type="ECO:0000256" key="2">
    <source>
        <dbReference type="ARBA" id="ARBA00022963"/>
    </source>
</evidence>
<organism evidence="6 7">
    <name type="scientific">Marinicella sediminis</name>
    <dbReference type="NCBI Taxonomy" id="1792834"/>
    <lineage>
        <taxon>Bacteria</taxon>
        <taxon>Pseudomonadati</taxon>
        <taxon>Pseudomonadota</taxon>
        <taxon>Gammaproteobacteria</taxon>
        <taxon>Lysobacterales</taxon>
        <taxon>Marinicellaceae</taxon>
        <taxon>Marinicella</taxon>
    </lineage>
</organism>
<feature type="active site" description="Nucleophile" evidence="4">
    <location>
        <position position="41"/>
    </location>
</feature>
<evidence type="ECO:0000313" key="6">
    <source>
        <dbReference type="EMBL" id="MFC3195860.1"/>
    </source>
</evidence>
<evidence type="ECO:0000259" key="5">
    <source>
        <dbReference type="PROSITE" id="PS51635"/>
    </source>
</evidence>
<sequence>MNKPKIGLALGSGSARGMSHIGVIRALEGMGIEPDVIAGCSVGSLVGASYATGNLDKLEEWAQSMNESRIRQFLSLNINASGFINAVKLQTLFEETIGLKSLTFKDMNKPFAAVATDLSTGKEVWLREGSVHDALWSSMAFPGLFPSVLKDQKWLVDGGLVNPVPVTLCRAMGADRVIAVNLNADIINSYEVIEEDETPLNPKDQALNEQFEEDQGFWEKTKSGIQRAFKMISSDGSTVREPKGLDVISNSIHIMSSHLTRSRLAGEPPDVLLQPRLSDVGLLQLHKSKACIEEGKACVKRMQDEITFRLRLDRQPDTSAQTDENTIE</sequence>